<dbReference type="Gene3D" id="3.40.190.10">
    <property type="entry name" value="Periplasmic binding protein-like II"/>
    <property type="match status" value="2"/>
</dbReference>
<proteinExistence type="inferred from homology"/>
<name>A0A1L8CVC0_9THEO</name>
<evidence type="ECO:0000313" key="5">
    <source>
        <dbReference type="Proteomes" id="UP000187485"/>
    </source>
</evidence>
<evidence type="ECO:0000259" key="3">
    <source>
        <dbReference type="SMART" id="SM00062"/>
    </source>
</evidence>
<dbReference type="InterPro" id="IPR005770">
    <property type="entry name" value="PhnD"/>
</dbReference>
<accession>A0A1L8CVC0</accession>
<keyword evidence="5" id="KW-1185">Reference proteome</keyword>
<dbReference type="STRING" id="870242.cpu_13880"/>
<evidence type="ECO:0000313" key="4">
    <source>
        <dbReference type="EMBL" id="GAV22878.1"/>
    </source>
</evidence>
<evidence type="ECO:0000256" key="2">
    <source>
        <dbReference type="ARBA" id="ARBA00022729"/>
    </source>
</evidence>
<dbReference type="PANTHER" id="PTHR35841">
    <property type="entry name" value="PHOSPHONATES-BINDING PERIPLASMIC PROTEIN"/>
    <property type="match status" value="1"/>
</dbReference>
<dbReference type="PANTHER" id="PTHR35841:SF1">
    <property type="entry name" value="PHOSPHONATES-BINDING PERIPLASMIC PROTEIN"/>
    <property type="match status" value="1"/>
</dbReference>
<dbReference type="Proteomes" id="UP000187485">
    <property type="component" value="Unassembled WGS sequence"/>
</dbReference>
<sequence>MKKYLISILLLIFTLALFLPGCSQKSEKPFVIGVIPTQNQGDMQKALSTLAEKIGAKLGKKAELKVYPDYNGVVEAMKYGEIDLAYFGPYTYIIAHRDSGAEAIATLLIDGKPYYHSLIIAPKDSPINSVKDIVYNSKNLVFAFGDPNSTSGSLIPGLFLKEQGLFNTPEDHKFKQIIYTGGHDATALAVENKKADLGAVDSAILKSLIKKGKIDESKIKVIWTSKPLFQYPWAVKKDTPQEVREKILSVFLEIKDPEILSIFGASGFTKASDKDYNDIREAAKKMGRF</sequence>
<feature type="domain" description="Solute-binding protein family 3/N-terminal" evidence="3">
    <location>
        <begin position="29"/>
        <end position="266"/>
    </location>
</feature>
<dbReference type="RefSeq" id="WP_075859335.1">
    <property type="nucleotide sequence ID" value="NZ_BDJK01000020.1"/>
</dbReference>
<dbReference type="SUPFAM" id="SSF53850">
    <property type="entry name" value="Periplasmic binding protein-like II"/>
    <property type="match status" value="1"/>
</dbReference>
<gene>
    <name evidence="4" type="ORF">cpu_13880</name>
</gene>
<dbReference type="EMBL" id="BDJK01000020">
    <property type="protein sequence ID" value="GAV22878.1"/>
    <property type="molecule type" value="Genomic_DNA"/>
</dbReference>
<organism evidence="4 5">
    <name type="scientific">Carboxydothermus pertinax</name>
    <dbReference type="NCBI Taxonomy" id="870242"/>
    <lineage>
        <taxon>Bacteria</taxon>
        <taxon>Bacillati</taxon>
        <taxon>Bacillota</taxon>
        <taxon>Clostridia</taxon>
        <taxon>Thermoanaerobacterales</taxon>
        <taxon>Thermoanaerobacteraceae</taxon>
        <taxon>Carboxydothermus</taxon>
    </lineage>
</organism>
<dbReference type="NCBIfam" id="TIGR01098">
    <property type="entry name" value="3A0109s03R"/>
    <property type="match status" value="1"/>
</dbReference>
<comment type="similarity">
    <text evidence="1">Belongs to the phosphate/phosphite/phosphonate binding protein family.</text>
</comment>
<dbReference type="OrthoDB" id="9781943at2"/>
<dbReference type="InterPro" id="IPR001638">
    <property type="entry name" value="Solute-binding_3/MltF_N"/>
</dbReference>
<evidence type="ECO:0000256" key="1">
    <source>
        <dbReference type="ARBA" id="ARBA00007162"/>
    </source>
</evidence>
<dbReference type="SMART" id="SM00062">
    <property type="entry name" value="PBPb"/>
    <property type="match status" value="1"/>
</dbReference>
<dbReference type="AlphaFoldDB" id="A0A1L8CVC0"/>
<dbReference type="CDD" id="cd13572">
    <property type="entry name" value="PBP2_PnhD_2"/>
    <property type="match status" value="1"/>
</dbReference>
<reference evidence="5" key="1">
    <citation type="submission" date="2016-12" db="EMBL/GenBank/DDBJ databases">
        <title>Draft Genome Sequences od Carboxydothermus pertinax and islandicus, Hydrogenogenic Carboxydotrophic Bacteria.</title>
        <authorList>
            <person name="Fukuyama Y."/>
            <person name="Ohmae K."/>
            <person name="Yoneda Y."/>
            <person name="Yoshida T."/>
            <person name="Sako Y."/>
        </authorList>
    </citation>
    <scope>NUCLEOTIDE SEQUENCE [LARGE SCALE GENOMIC DNA]</scope>
    <source>
        <strain evidence="5">Ug1</strain>
    </source>
</reference>
<dbReference type="Pfam" id="PF12974">
    <property type="entry name" value="Phosphonate-bd"/>
    <property type="match status" value="1"/>
</dbReference>
<keyword evidence="2" id="KW-0732">Signal</keyword>
<dbReference type="GO" id="GO:0043190">
    <property type="term" value="C:ATP-binding cassette (ABC) transporter complex"/>
    <property type="evidence" value="ECO:0007669"/>
    <property type="project" value="InterPro"/>
</dbReference>
<comment type="caution">
    <text evidence="4">The sequence shown here is derived from an EMBL/GenBank/DDBJ whole genome shotgun (WGS) entry which is preliminary data.</text>
</comment>
<protein>
    <submittedName>
        <fullName evidence="4">Phosphonate ABC transporter substrate-binding protein</fullName>
    </submittedName>
</protein>
<dbReference type="GO" id="GO:0055085">
    <property type="term" value="P:transmembrane transport"/>
    <property type="evidence" value="ECO:0007669"/>
    <property type="project" value="InterPro"/>
</dbReference>